<organism evidence="2 3">
    <name type="scientific">Arachis hypogaea</name>
    <name type="common">Peanut</name>
    <dbReference type="NCBI Taxonomy" id="3818"/>
    <lineage>
        <taxon>Eukaryota</taxon>
        <taxon>Viridiplantae</taxon>
        <taxon>Streptophyta</taxon>
        <taxon>Embryophyta</taxon>
        <taxon>Tracheophyta</taxon>
        <taxon>Spermatophyta</taxon>
        <taxon>Magnoliopsida</taxon>
        <taxon>eudicotyledons</taxon>
        <taxon>Gunneridae</taxon>
        <taxon>Pentapetalae</taxon>
        <taxon>rosids</taxon>
        <taxon>fabids</taxon>
        <taxon>Fabales</taxon>
        <taxon>Fabaceae</taxon>
        <taxon>Papilionoideae</taxon>
        <taxon>50 kb inversion clade</taxon>
        <taxon>dalbergioids sensu lato</taxon>
        <taxon>Dalbergieae</taxon>
        <taxon>Pterocarpus clade</taxon>
        <taxon>Arachis</taxon>
    </lineage>
</organism>
<reference evidence="2 3" key="1">
    <citation type="submission" date="2019-01" db="EMBL/GenBank/DDBJ databases">
        <title>Sequencing of cultivated peanut Arachis hypogaea provides insights into genome evolution and oil improvement.</title>
        <authorList>
            <person name="Chen X."/>
        </authorList>
    </citation>
    <scope>NUCLEOTIDE SEQUENCE [LARGE SCALE GENOMIC DNA]</scope>
    <source>
        <strain evidence="3">cv. Fuhuasheng</strain>
        <tissue evidence="2">Leaves</tissue>
    </source>
</reference>
<feature type="compositionally biased region" description="Basic and acidic residues" evidence="1">
    <location>
        <begin position="185"/>
        <end position="200"/>
    </location>
</feature>
<accession>A0A444Z9U7</accession>
<gene>
    <name evidence="2" type="ORF">Ahy_B05g079443</name>
</gene>
<comment type="caution">
    <text evidence="2">The sequence shown here is derived from an EMBL/GenBank/DDBJ whole genome shotgun (WGS) entry which is preliminary data.</text>
</comment>
<dbReference type="EMBL" id="SDMP01000015">
    <property type="protein sequence ID" value="RYR10955.1"/>
    <property type="molecule type" value="Genomic_DNA"/>
</dbReference>
<dbReference type="AlphaFoldDB" id="A0A444Z9U7"/>
<keyword evidence="3" id="KW-1185">Reference proteome</keyword>
<sequence length="216" mass="22544">MQVPAKPAKVVPAKTVLVPPMIHRAYVPGENQKKRRQRPELVDPHPLLKLHPLLDLGGVVAGTPPLEIDDHDASVEVAGPSGGECERQGRVGPERWSEVCAEVCVTVLRCGEDGVVREWRGGELGDVVDQDEVGVKVDDTADAGGEEVGEVVAGVVERTVEGGADGGGNEASDGGVMERVDLELEVGEGRGEGGVKERRGGGGGGDEVEEDILRAG</sequence>
<evidence type="ECO:0000313" key="3">
    <source>
        <dbReference type="Proteomes" id="UP000289738"/>
    </source>
</evidence>
<protein>
    <submittedName>
        <fullName evidence="2">Uncharacterized protein</fullName>
    </submittedName>
</protein>
<proteinExistence type="predicted"/>
<dbReference type="Proteomes" id="UP000289738">
    <property type="component" value="Chromosome B05"/>
</dbReference>
<name>A0A444Z9U7_ARAHY</name>
<feature type="region of interest" description="Disordered" evidence="1">
    <location>
        <begin position="185"/>
        <end position="216"/>
    </location>
</feature>
<evidence type="ECO:0000313" key="2">
    <source>
        <dbReference type="EMBL" id="RYR10955.1"/>
    </source>
</evidence>
<evidence type="ECO:0000256" key="1">
    <source>
        <dbReference type="SAM" id="MobiDB-lite"/>
    </source>
</evidence>
<feature type="region of interest" description="Disordered" evidence="1">
    <location>
        <begin position="160"/>
        <end position="179"/>
    </location>
</feature>